<dbReference type="InterPro" id="IPR011006">
    <property type="entry name" value="CheY-like_superfamily"/>
</dbReference>
<proteinExistence type="predicted"/>
<dbReference type="Gene3D" id="3.30.450.20">
    <property type="entry name" value="PAS domain"/>
    <property type="match status" value="1"/>
</dbReference>
<name>A0A1I1PYV1_9BURK</name>
<dbReference type="Proteomes" id="UP000198639">
    <property type="component" value="Unassembled WGS sequence"/>
</dbReference>
<dbReference type="AlphaFoldDB" id="A0A1I1PYV1"/>
<feature type="domain" description="Response regulatory" evidence="3">
    <location>
        <begin position="21"/>
        <end position="147"/>
    </location>
</feature>
<dbReference type="SUPFAM" id="SSF52172">
    <property type="entry name" value="CheY-like"/>
    <property type="match status" value="1"/>
</dbReference>
<keyword evidence="5" id="KW-1185">Reference proteome</keyword>
<gene>
    <name evidence="4" type="ORF">SAMN05216204_11792</name>
</gene>
<evidence type="ECO:0000259" key="3">
    <source>
        <dbReference type="PROSITE" id="PS50110"/>
    </source>
</evidence>
<dbReference type="RefSeq" id="WP_229408916.1">
    <property type="nucleotide sequence ID" value="NZ_FOLD01000017.1"/>
</dbReference>
<feature type="modified residue" description="4-aspartylphosphate" evidence="2">
    <location>
        <position position="80"/>
    </location>
</feature>
<reference evidence="5" key="1">
    <citation type="submission" date="2016-10" db="EMBL/GenBank/DDBJ databases">
        <authorList>
            <person name="Varghese N."/>
            <person name="Submissions S."/>
        </authorList>
    </citation>
    <scope>NUCLEOTIDE SEQUENCE [LARGE SCALE GENOMIC DNA]</scope>
    <source>
        <strain evidence="5">CGMCC 1.12041</strain>
    </source>
</reference>
<dbReference type="STRING" id="1164594.SAMN05216204_11792"/>
<accession>A0A1I1PYV1</accession>
<dbReference type="GO" id="GO:0000160">
    <property type="term" value="P:phosphorelay signal transduction system"/>
    <property type="evidence" value="ECO:0007669"/>
    <property type="project" value="InterPro"/>
</dbReference>
<dbReference type="SMART" id="SM00448">
    <property type="entry name" value="REC"/>
    <property type="match status" value="1"/>
</dbReference>
<keyword evidence="1 2" id="KW-0597">Phosphoprotein</keyword>
<dbReference type="InterPro" id="IPR001789">
    <property type="entry name" value="Sig_transdc_resp-reg_receiver"/>
</dbReference>
<evidence type="ECO:0000313" key="5">
    <source>
        <dbReference type="Proteomes" id="UP000198639"/>
    </source>
</evidence>
<protein>
    <submittedName>
        <fullName evidence="4">Response regulator receiver domain-containing protein</fullName>
    </submittedName>
</protein>
<evidence type="ECO:0000256" key="1">
    <source>
        <dbReference type="ARBA" id="ARBA00022553"/>
    </source>
</evidence>
<sequence>MRDDGGAVCGLMCTVIEVTDKLRAVARHREAEERLALSLEASGNIGTWSYDLETAATYVDERFARLFQVDAAWPDLFILDIGLPDIDGYALARRLQESAGPRRARYVALTGYGQAHDRVLARTAGFDHHFVEPVNLGALVEVIDRAAAGA</sequence>
<dbReference type="Gene3D" id="3.40.50.2300">
    <property type="match status" value="1"/>
</dbReference>
<dbReference type="PROSITE" id="PS50110">
    <property type="entry name" value="RESPONSE_REGULATORY"/>
    <property type="match status" value="1"/>
</dbReference>
<evidence type="ECO:0000256" key="2">
    <source>
        <dbReference type="PROSITE-ProRule" id="PRU00169"/>
    </source>
</evidence>
<dbReference type="Pfam" id="PF00072">
    <property type="entry name" value="Response_reg"/>
    <property type="match status" value="1"/>
</dbReference>
<evidence type="ECO:0000313" key="4">
    <source>
        <dbReference type="EMBL" id="SFD15064.1"/>
    </source>
</evidence>
<dbReference type="PANTHER" id="PTHR44591">
    <property type="entry name" value="STRESS RESPONSE REGULATOR PROTEIN 1"/>
    <property type="match status" value="1"/>
</dbReference>
<organism evidence="4 5">
    <name type="scientific">Massilia yuzhufengensis</name>
    <dbReference type="NCBI Taxonomy" id="1164594"/>
    <lineage>
        <taxon>Bacteria</taxon>
        <taxon>Pseudomonadati</taxon>
        <taxon>Pseudomonadota</taxon>
        <taxon>Betaproteobacteria</taxon>
        <taxon>Burkholderiales</taxon>
        <taxon>Oxalobacteraceae</taxon>
        <taxon>Telluria group</taxon>
        <taxon>Massilia</taxon>
    </lineage>
</organism>
<dbReference type="InterPro" id="IPR050595">
    <property type="entry name" value="Bact_response_regulator"/>
</dbReference>
<dbReference type="EMBL" id="FOLD01000017">
    <property type="protein sequence ID" value="SFD15064.1"/>
    <property type="molecule type" value="Genomic_DNA"/>
</dbReference>
<dbReference type="PANTHER" id="PTHR44591:SF3">
    <property type="entry name" value="RESPONSE REGULATORY DOMAIN-CONTAINING PROTEIN"/>
    <property type="match status" value="1"/>
</dbReference>